<accession>A0A6N6VGY1</accession>
<gene>
    <name evidence="2" type="ORF">F2P47_13270</name>
</gene>
<dbReference type="Pfam" id="PF07813">
    <property type="entry name" value="LTXXQ"/>
    <property type="match status" value="1"/>
</dbReference>
<proteinExistence type="predicted"/>
<name>A0A6N6VGY1_9HYPH</name>
<dbReference type="EMBL" id="WESC01000012">
    <property type="protein sequence ID" value="KAB7739185.1"/>
    <property type="molecule type" value="Genomic_DNA"/>
</dbReference>
<dbReference type="Proteomes" id="UP000468901">
    <property type="component" value="Unassembled WGS sequence"/>
</dbReference>
<organism evidence="2 3">
    <name type="scientific">Parvibaculum sedimenti</name>
    <dbReference type="NCBI Taxonomy" id="2608632"/>
    <lineage>
        <taxon>Bacteria</taxon>
        <taxon>Pseudomonadati</taxon>
        <taxon>Pseudomonadota</taxon>
        <taxon>Alphaproteobacteria</taxon>
        <taxon>Hyphomicrobiales</taxon>
        <taxon>Parvibaculaceae</taxon>
        <taxon>Parvibaculum</taxon>
    </lineage>
</organism>
<keyword evidence="3" id="KW-1185">Reference proteome</keyword>
<sequence length="232" mass="25613">MKRVRTANTRAFPKKGDGYRATRRLIAEGERLIRNSKMRNKLLTGAATALLFVGLFAAPSFAEDTKPPRPAAADMQKFAKERCSEHSARIAGGLAYLEARLKPTAAQLPAWNKWRDITLANAKAAEQACSERPFPTKGKDGAPTIIERRAFMVKMLTLKLDAMKASQPALETLYQSLDTSQKEILDRHGEFEMRAPFGHGPRPERPGMLKGSSRMMMDDDGPDAPPPPPPAE</sequence>
<evidence type="ECO:0008006" key="4">
    <source>
        <dbReference type="Google" id="ProtNLM"/>
    </source>
</evidence>
<protein>
    <recommendedName>
        <fullName evidence="4">Spy/CpxP family protein refolding chaperone</fullName>
    </recommendedName>
</protein>
<reference evidence="2 3" key="1">
    <citation type="submission" date="2019-09" db="EMBL/GenBank/DDBJ databases">
        <title>Parvibaculum sedimenti sp. nov., isolated from sediment.</title>
        <authorList>
            <person name="Wang Y."/>
        </authorList>
    </citation>
    <scope>NUCLEOTIDE SEQUENCE [LARGE SCALE GENOMIC DNA]</scope>
    <source>
        <strain evidence="2 3">HXT-9</strain>
    </source>
</reference>
<evidence type="ECO:0000313" key="3">
    <source>
        <dbReference type="Proteomes" id="UP000468901"/>
    </source>
</evidence>
<dbReference type="AlphaFoldDB" id="A0A6N6VGY1"/>
<dbReference type="InterPro" id="IPR012899">
    <property type="entry name" value="LTXXQ"/>
</dbReference>
<feature type="region of interest" description="Disordered" evidence="1">
    <location>
        <begin position="193"/>
        <end position="232"/>
    </location>
</feature>
<dbReference type="GO" id="GO:0042597">
    <property type="term" value="C:periplasmic space"/>
    <property type="evidence" value="ECO:0007669"/>
    <property type="project" value="InterPro"/>
</dbReference>
<evidence type="ECO:0000256" key="1">
    <source>
        <dbReference type="SAM" id="MobiDB-lite"/>
    </source>
</evidence>
<evidence type="ECO:0000313" key="2">
    <source>
        <dbReference type="EMBL" id="KAB7739185.1"/>
    </source>
</evidence>
<comment type="caution">
    <text evidence="2">The sequence shown here is derived from an EMBL/GenBank/DDBJ whole genome shotgun (WGS) entry which is preliminary data.</text>
</comment>
<feature type="compositionally biased region" description="Pro residues" evidence="1">
    <location>
        <begin position="223"/>
        <end position="232"/>
    </location>
</feature>